<feature type="domain" description="Smr" evidence="2">
    <location>
        <begin position="107"/>
        <end position="196"/>
    </location>
</feature>
<comment type="caution">
    <text evidence="3">The sequence shown here is derived from an EMBL/GenBank/DDBJ whole genome shotgun (WGS) entry which is preliminary data.</text>
</comment>
<dbReference type="PANTHER" id="PTHR35562">
    <property type="entry name" value="DNA ENDONUCLEASE SMRA-RELATED"/>
    <property type="match status" value="1"/>
</dbReference>
<proteinExistence type="predicted"/>
<dbReference type="InterPro" id="IPR002625">
    <property type="entry name" value="Smr_dom"/>
</dbReference>
<dbReference type="Proteomes" id="UP001216253">
    <property type="component" value="Unassembled WGS sequence"/>
</dbReference>
<feature type="compositionally biased region" description="Pro residues" evidence="1">
    <location>
        <begin position="61"/>
        <end position="78"/>
    </location>
</feature>
<evidence type="ECO:0000256" key="1">
    <source>
        <dbReference type="SAM" id="MobiDB-lite"/>
    </source>
</evidence>
<accession>A0ABT5WVW1</accession>
<sequence length="199" mass="21277">MSRPGRRLSPEEAALWAQIARTVTPIEGRMARAAPAPPREEPQADRAAAGAASPEPRKARQPPPPPPLLRPASPPPLPRAGEDAKAGLDASWDRKLARGIVQPDFSLDLHGASLEAAWSRLVHGLTQAKAMGARVVLIVTGKPRPADAADRANRRGAIRAKIIDWLAASEHAGDIAAIRGAHRRHGGEGALYVILKRRR</sequence>
<dbReference type="PROSITE" id="PS50828">
    <property type="entry name" value="SMR"/>
    <property type="match status" value="1"/>
</dbReference>
<organism evidence="3 4">
    <name type="scientific">Novosphingobium album</name>
    <name type="common">ex Liu et al. 2023</name>
    <dbReference type="NCBI Taxonomy" id="3031130"/>
    <lineage>
        <taxon>Bacteria</taxon>
        <taxon>Pseudomonadati</taxon>
        <taxon>Pseudomonadota</taxon>
        <taxon>Alphaproteobacteria</taxon>
        <taxon>Sphingomonadales</taxon>
        <taxon>Sphingomonadaceae</taxon>
        <taxon>Novosphingobium</taxon>
    </lineage>
</organism>
<dbReference type="SUPFAM" id="SSF160443">
    <property type="entry name" value="SMR domain-like"/>
    <property type="match status" value="1"/>
</dbReference>
<feature type="region of interest" description="Disordered" evidence="1">
    <location>
        <begin position="24"/>
        <end position="86"/>
    </location>
</feature>
<evidence type="ECO:0000259" key="2">
    <source>
        <dbReference type="PROSITE" id="PS50828"/>
    </source>
</evidence>
<keyword evidence="4" id="KW-1185">Reference proteome</keyword>
<gene>
    <name evidence="3" type="ORF">PYV00_20025</name>
</gene>
<dbReference type="Pfam" id="PF01713">
    <property type="entry name" value="Smr"/>
    <property type="match status" value="1"/>
</dbReference>
<dbReference type="Gene3D" id="3.30.1370.110">
    <property type="match status" value="1"/>
</dbReference>
<evidence type="ECO:0000313" key="4">
    <source>
        <dbReference type="Proteomes" id="UP001216253"/>
    </source>
</evidence>
<dbReference type="InterPro" id="IPR036063">
    <property type="entry name" value="Smr_dom_sf"/>
</dbReference>
<protein>
    <submittedName>
        <fullName evidence="3">Smr/MutS family protein</fullName>
    </submittedName>
</protein>
<evidence type="ECO:0000313" key="3">
    <source>
        <dbReference type="EMBL" id="MDE8653984.1"/>
    </source>
</evidence>
<dbReference type="PANTHER" id="PTHR35562:SF2">
    <property type="entry name" value="DNA ENDONUCLEASE SMRA-RELATED"/>
    <property type="match status" value="1"/>
</dbReference>
<reference evidence="3 4" key="1">
    <citation type="submission" date="2023-03" db="EMBL/GenBank/DDBJ databases">
        <title>NovoSphingobium album sp. nov. isolated from polycyclic aromatic hydrocarbons- and heavy-metal polluted soil.</title>
        <authorList>
            <person name="Liu Z."/>
            <person name="Wang K."/>
        </authorList>
    </citation>
    <scope>NUCLEOTIDE SEQUENCE [LARGE SCALE GENOMIC DNA]</scope>
    <source>
        <strain evidence="3 4">H3SJ31-1</strain>
    </source>
</reference>
<name>A0ABT5WVW1_9SPHN</name>
<dbReference type="RefSeq" id="WP_275230101.1">
    <property type="nucleotide sequence ID" value="NZ_JARESE010000070.1"/>
</dbReference>
<dbReference type="EMBL" id="JARESE010000070">
    <property type="protein sequence ID" value="MDE8653984.1"/>
    <property type="molecule type" value="Genomic_DNA"/>
</dbReference>